<sequence>MIFKHNKNISRNLILICWCAFVLSSCGGGGGDGFIPESNQLTFSVNGLPSTLESYDEVSIEIVPSIEGCVFGINSQDLLWLNSSDDLNFNFRAPIIYSESKEFSFGIAPLNTTVKPECNGSKNFMFNVTRNQTKFTPNPEPSNIPYLSSPYFNAHDIGFGGIEISDRYSATVCYPTENDCVTYENELFGQDAHNIATGDFNGDGFEDFVVAW</sequence>
<dbReference type="PROSITE" id="PS51257">
    <property type="entry name" value="PROKAR_LIPOPROTEIN"/>
    <property type="match status" value="1"/>
</dbReference>
<evidence type="ECO:0008006" key="4">
    <source>
        <dbReference type="Google" id="ProtNLM"/>
    </source>
</evidence>
<dbReference type="Proteomes" id="UP000253032">
    <property type="component" value="Unassembled WGS sequence"/>
</dbReference>
<feature type="chain" id="PRO_5016612569" description="VCBS repeat-containing protein" evidence="1">
    <location>
        <begin position="28"/>
        <end position="212"/>
    </location>
</feature>
<dbReference type="AlphaFoldDB" id="A0A368BL70"/>
<name>A0A368BL70_9GAMM</name>
<feature type="signal peptide" evidence="1">
    <location>
        <begin position="1"/>
        <end position="27"/>
    </location>
</feature>
<evidence type="ECO:0000256" key="1">
    <source>
        <dbReference type="SAM" id="SignalP"/>
    </source>
</evidence>
<gene>
    <name evidence="2" type="ORF">DBW98_03700</name>
</gene>
<dbReference type="EMBL" id="QOPC01000020">
    <property type="protein sequence ID" value="RCL37607.1"/>
    <property type="molecule type" value="Genomic_DNA"/>
</dbReference>
<protein>
    <recommendedName>
        <fullName evidence="4">VCBS repeat-containing protein</fullName>
    </recommendedName>
</protein>
<accession>A0A368BL70</accession>
<reference evidence="2 3" key="1">
    <citation type="journal article" date="2018" name="Microbiome">
        <title>Fine metagenomic profile of the Mediterranean stratified and mixed water columns revealed by assembly and recruitment.</title>
        <authorList>
            <person name="Haro-Moreno J.M."/>
            <person name="Lopez-Perez M."/>
            <person name="De La Torre J.R."/>
            <person name="Picazo A."/>
            <person name="Camacho A."/>
            <person name="Rodriguez-Valera F."/>
        </authorList>
    </citation>
    <scope>NUCLEOTIDE SEQUENCE [LARGE SCALE GENOMIC DNA]</scope>
    <source>
        <strain evidence="2">MED-G84</strain>
    </source>
</reference>
<organism evidence="2 3">
    <name type="scientific">SAR86 cluster bacterium</name>
    <dbReference type="NCBI Taxonomy" id="2030880"/>
    <lineage>
        <taxon>Bacteria</taxon>
        <taxon>Pseudomonadati</taxon>
        <taxon>Pseudomonadota</taxon>
        <taxon>Gammaproteobacteria</taxon>
        <taxon>SAR86 cluster</taxon>
    </lineage>
</organism>
<comment type="caution">
    <text evidence="2">The sequence shown here is derived from an EMBL/GenBank/DDBJ whole genome shotgun (WGS) entry which is preliminary data.</text>
</comment>
<keyword evidence="1" id="KW-0732">Signal</keyword>
<proteinExistence type="predicted"/>
<feature type="non-terminal residue" evidence="2">
    <location>
        <position position="212"/>
    </location>
</feature>
<evidence type="ECO:0000313" key="3">
    <source>
        <dbReference type="Proteomes" id="UP000253032"/>
    </source>
</evidence>
<evidence type="ECO:0000313" key="2">
    <source>
        <dbReference type="EMBL" id="RCL37607.1"/>
    </source>
</evidence>